<dbReference type="EMBL" id="CP023699">
    <property type="protein sequence ID" value="QEU92877.1"/>
    <property type="molecule type" value="Genomic_DNA"/>
</dbReference>
<dbReference type="Proteomes" id="UP000325529">
    <property type="component" value="Chromosome"/>
</dbReference>
<sequence length="211" mass="23210">MGGSGIRTGASITATLYAAVLLALGLYPSELRYLFAYIPTVIGYGVVVFDKWAWRWPLIHRLTGRPWLTGAWRAVLQPSAESRIPTGGNRGPIVAYLTIEQTFWSLHATLRTAESTSRSSNATIESSERSTVAEVRFQYENTPRVEHQHRSPQHEGACRLTVTGHTPRAASGRYFTARLTAGDIDLTLIDRSTDHETFAHVQAADPASATT</sequence>
<dbReference type="KEGG" id="ska:CP970_19920"/>
<reference evidence="3 4" key="1">
    <citation type="submission" date="2017-09" db="EMBL/GenBank/DDBJ databases">
        <authorList>
            <person name="Lee N."/>
            <person name="Cho B.-K."/>
        </authorList>
    </citation>
    <scope>NUCLEOTIDE SEQUENCE [LARGE SCALE GENOMIC DNA]</scope>
    <source>
        <strain evidence="3 4">ATCC 12853</strain>
    </source>
</reference>
<dbReference type="RefSeq" id="WP_055548667.1">
    <property type="nucleotide sequence ID" value="NZ_CP023699.1"/>
</dbReference>
<dbReference type="InterPro" id="IPR041208">
    <property type="entry name" value="Cap15"/>
</dbReference>
<feature type="transmembrane region" description="Helical" evidence="1">
    <location>
        <begin position="34"/>
        <end position="54"/>
    </location>
</feature>
<evidence type="ECO:0000313" key="4">
    <source>
        <dbReference type="Proteomes" id="UP000325529"/>
    </source>
</evidence>
<feature type="transmembrane region" description="Helical" evidence="1">
    <location>
        <begin position="12"/>
        <end position="28"/>
    </location>
</feature>
<evidence type="ECO:0000313" key="3">
    <source>
        <dbReference type="EMBL" id="QEU92877.1"/>
    </source>
</evidence>
<feature type="domain" description="CD-NTase-associated protein 15" evidence="2">
    <location>
        <begin position="86"/>
        <end position="187"/>
    </location>
</feature>
<dbReference type="Pfam" id="PF18153">
    <property type="entry name" value="Cap15_CD_rec"/>
    <property type="match status" value="1"/>
</dbReference>
<organism evidence="3 4">
    <name type="scientific">Streptomyces kanamyceticus</name>
    <dbReference type="NCBI Taxonomy" id="1967"/>
    <lineage>
        <taxon>Bacteria</taxon>
        <taxon>Bacillati</taxon>
        <taxon>Actinomycetota</taxon>
        <taxon>Actinomycetes</taxon>
        <taxon>Kitasatosporales</taxon>
        <taxon>Streptomycetaceae</taxon>
        <taxon>Streptomyces</taxon>
    </lineage>
</organism>
<keyword evidence="1" id="KW-1133">Transmembrane helix</keyword>
<name>A0A5J6GD98_STRKN</name>
<keyword evidence="1" id="KW-0812">Transmembrane</keyword>
<evidence type="ECO:0000256" key="1">
    <source>
        <dbReference type="SAM" id="Phobius"/>
    </source>
</evidence>
<dbReference type="AlphaFoldDB" id="A0A5J6GD98"/>
<evidence type="ECO:0000259" key="2">
    <source>
        <dbReference type="Pfam" id="PF18153"/>
    </source>
</evidence>
<protein>
    <recommendedName>
        <fullName evidence="2">CD-NTase-associated protein 15 domain-containing protein</fullName>
    </recommendedName>
</protein>
<proteinExistence type="predicted"/>
<accession>A0A5J6GD98</accession>
<gene>
    <name evidence="3" type="ORF">CP970_19920</name>
</gene>
<dbReference type="OrthoDB" id="3828223at2"/>
<keyword evidence="4" id="KW-1185">Reference proteome</keyword>
<keyword evidence="1" id="KW-0472">Membrane</keyword>